<evidence type="ECO:0008006" key="3">
    <source>
        <dbReference type="Google" id="ProtNLM"/>
    </source>
</evidence>
<sequence>MNNLRSLGLTRHEGELLAYLVLDWLYDYNTANPGLGPRLQELAEFANRDGDVPALRTHAGTIHKILAEQHLIRVSGGMGGPWVYGLALLPIGRLEAERIRQQRSDKGARKIACRHAILLWLGEQDVVAPDEHISLSGIFSHPLGYYYGAPFTNVDIERAASWLVENLLIECESDFDGVDARLTSRGSDCVEIYKGDISAYLGSRTMTSGPTINVHGNNSGNIGQATHGNVTQYQQGIDVEAVLKAIGAVRETLPALQLGDEDNAELTRTMDELDEKGKAGTLTEDQKNSLLQRVRDILKKSAASVAGFLLDAINNLMS</sequence>
<dbReference type="Proteomes" id="UP001447516">
    <property type="component" value="Unassembled WGS sequence"/>
</dbReference>
<name>A0ABV0B3V1_9ACTN</name>
<proteinExistence type="predicted"/>
<evidence type="ECO:0000313" key="2">
    <source>
        <dbReference type="Proteomes" id="UP001447516"/>
    </source>
</evidence>
<comment type="caution">
    <text evidence="1">The sequence shown here is derived from an EMBL/GenBank/DDBJ whole genome shotgun (WGS) entry which is preliminary data.</text>
</comment>
<reference evidence="1 2" key="1">
    <citation type="submission" date="2024-05" db="EMBL/GenBank/DDBJ databases">
        <title>Microbispora sp.ZYX-F-249.</title>
        <authorList>
            <person name="Xie H."/>
        </authorList>
    </citation>
    <scope>NUCLEOTIDE SEQUENCE [LARGE SCALE GENOMIC DNA]</scope>
    <source>
        <strain evidence="1 2">ZYX-F-249</strain>
    </source>
</reference>
<keyword evidence="2" id="KW-1185">Reference proteome</keyword>
<organism evidence="1 2">
    <name type="scientific">Microbispora maris</name>
    <dbReference type="NCBI Taxonomy" id="3144104"/>
    <lineage>
        <taxon>Bacteria</taxon>
        <taxon>Bacillati</taxon>
        <taxon>Actinomycetota</taxon>
        <taxon>Actinomycetes</taxon>
        <taxon>Streptosporangiales</taxon>
        <taxon>Streptosporangiaceae</taxon>
        <taxon>Microbispora</taxon>
    </lineage>
</organism>
<accession>A0ABV0B3V1</accession>
<gene>
    <name evidence="1" type="ORF">AAH991_38540</name>
</gene>
<evidence type="ECO:0000313" key="1">
    <source>
        <dbReference type="EMBL" id="MEN3541066.1"/>
    </source>
</evidence>
<dbReference type="RefSeq" id="WP_346230898.1">
    <property type="nucleotide sequence ID" value="NZ_JBDJAW010000072.1"/>
</dbReference>
<dbReference type="EMBL" id="JBDJAW010000072">
    <property type="protein sequence ID" value="MEN3541066.1"/>
    <property type="molecule type" value="Genomic_DNA"/>
</dbReference>
<protein>
    <recommendedName>
        <fullName evidence="3">AbiTii domain-containing protein</fullName>
    </recommendedName>
</protein>